<evidence type="ECO:0000256" key="1">
    <source>
        <dbReference type="SAM" id="MobiDB-lite"/>
    </source>
</evidence>
<dbReference type="EMBL" id="FOUY01000055">
    <property type="protein sequence ID" value="SFO42012.1"/>
    <property type="molecule type" value="Genomic_DNA"/>
</dbReference>
<proteinExistence type="predicted"/>
<reference evidence="2 3" key="1">
    <citation type="submission" date="2016-10" db="EMBL/GenBank/DDBJ databases">
        <authorList>
            <person name="de Groot N.N."/>
        </authorList>
    </citation>
    <scope>NUCLEOTIDE SEQUENCE [LARGE SCALE GENOMIC DNA]</scope>
    <source>
        <strain evidence="2 3">CGMCC 4.1877</strain>
    </source>
</reference>
<feature type="region of interest" description="Disordered" evidence="1">
    <location>
        <begin position="1"/>
        <end position="39"/>
    </location>
</feature>
<dbReference type="Gene3D" id="1.10.260.40">
    <property type="entry name" value="lambda repressor-like DNA-binding domains"/>
    <property type="match status" value="2"/>
</dbReference>
<dbReference type="AlphaFoldDB" id="A0A1I5H186"/>
<dbReference type="Proteomes" id="UP000199614">
    <property type="component" value="Unassembled WGS sequence"/>
</dbReference>
<dbReference type="RefSeq" id="WP_143105603.1">
    <property type="nucleotide sequence ID" value="NZ_FOUY01000055.1"/>
</dbReference>
<organism evidence="2 3">
    <name type="scientific">Pseudonocardia ammonioxydans</name>
    <dbReference type="NCBI Taxonomy" id="260086"/>
    <lineage>
        <taxon>Bacteria</taxon>
        <taxon>Bacillati</taxon>
        <taxon>Actinomycetota</taxon>
        <taxon>Actinomycetes</taxon>
        <taxon>Pseudonocardiales</taxon>
        <taxon>Pseudonocardiaceae</taxon>
        <taxon>Pseudonocardia</taxon>
    </lineage>
</organism>
<sequence length="287" mass="32095">MAEEHSTQAANGARSESAKRVASSRPAAQSTAHSDGGSAVADAEFADRMNNLFATVLNDDGQEYSVSDVVRWINATGGWSSRERLNALRKGKAVTDLRPDSPEAVKVAEFFRVPASYFTDPQPPRIDGAEQHRLIQQRLSSYRRGTIPQRVYYLFTVVVQADGRPYPATYVARWINANGGKITNVYIQKLTSGERGERPQSSYLQWIGKFFGMGLSFFYDEDPPEVDGQYQNAIIMLRDPASAELQQLYGRLSPLQQQGVRQLMITLARDNDPTFVEPGRHDDDRDD</sequence>
<evidence type="ECO:0000313" key="3">
    <source>
        <dbReference type="Proteomes" id="UP000199614"/>
    </source>
</evidence>
<dbReference type="GO" id="GO:0003677">
    <property type="term" value="F:DNA binding"/>
    <property type="evidence" value="ECO:0007669"/>
    <property type="project" value="InterPro"/>
</dbReference>
<name>A0A1I5H186_PSUAM</name>
<gene>
    <name evidence="2" type="ORF">SAMN05216207_10554</name>
</gene>
<dbReference type="InterPro" id="IPR010982">
    <property type="entry name" value="Lambda_DNA-bd_dom_sf"/>
</dbReference>
<keyword evidence="3" id="KW-1185">Reference proteome</keyword>
<dbReference type="OrthoDB" id="2679623at2"/>
<protein>
    <submittedName>
        <fullName evidence="2">Uncharacterized protein</fullName>
    </submittedName>
</protein>
<evidence type="ECO:0000313" key="2">
    <source>
        <dbReference type="EMBL" id="SFO42012.1"/>
    </source>
</evidence>
<accession>A0A1I5H186</accession>